<feature type="domain" description="MacB-like periplasmic core" evidence="8">
    <location>
        <begin position="20"/>
        <end position="247"/>
    </location>
</feature>
<evidence type="ECO:0000256" key="2">
    <source>
        <dbReference type="ARBA" id="ARBA00022475"/>
    </source>
</evidence>
<evidence type="ECO:0000259" key="8">
    <source>
        <dbReference type="Pfam" id="PF12704"/>
    </source>
</evidence>
<feature type="transmembrane region" description="Helical" evidence="6">
    <location>
        <begin position="431"/>
        <end position="452"/>
    </location>
</feature>
<feature type="transmembrane region" description="Helical" evidence="6">
    <location>
        <begin position="383"/>
        <end position="410"/>
    </location>
</feature>
<sequence>MFKNYFKVALRNLWRNRTTSLVSIAGLSVGLASGIVIFLLVGYLFSFNRYHSKADRIHWIVTDIIGDQTQHTDVTPRPLGEVLRNEYPFVESAVRLNNLFGMVISIPDGIGGFAKKFEESRNICFTEPQFFEVFDTQWVEGKATDALKSPNSVVLSRDYAVKYFGQENVVGKILRFDNKTDVTVTGIIENPPANTQLRYDVLVSYSTLPALNKDPGMLNVWAEPSTMCWVALKKGNDLPKLINALAQTGKKYYAQEEAKMYGFHTIPLSEMFHTPGYGPAPRPILYALIAVGLFLVLAACVNFINLSTAQAIKRSKEVGVRKTMGSTRRQLIGQFMTETALLCLAAFALALIITQLNLPMLNNALSMLHANISVINLFHPNALFWFGGLIVGVIVLAGLYPAAVIARFNPIAALKGKLTTQKAGKVSVRKSLVVVQFFVNQLFIIGVIVMSAQVKYLKTADPGFKKDAILTVRIPPAGVNKQQTLRDQLAAIKGVEKLTLGAEPPMSQMQNNEPFVFDHRSEREKFPVRVRVGDMSFVPVFGLTIMAGRNFISNDSTRNEVLVNETMLKQLGIASHEAILGRSMKVLGQEKIIVGVVKDFNVDALSEGIPPAAIVNESRANTMAAIKISPAGVPQTLRDIENTWNKLFPESVYNAGFLDDQMESFYATENILLGLIQVFSVIAILIGCLGLYGLVTFMAESRSKEIGVRKVLGATKNQLLWIFGKEFTRLMLIGFVVAAPLGWFVMQNWLRGYAYKINLGWWVFALTAGLVALITLLTIAFQSVRAARMNPVKSLRTE</sequence>
<feature type="transmembrane region" description="Helical" evidence="6">
    <location>
        <begin position="21"/>
        <end position="45"/>
    </location>
</feature>
<dbReference type="GO" id="GO:0005886">
    <property type="term" value="C:plasma membrane"/>
    <property type="evidence" value="ECO:0007669"/>
    <property type="project" value="UniProtKB-SubCell"/>
</dbReference>
<evidence type="ECO:0000313" key="9">
    <source>
        <dbReference type="EMBL" id="WAC10835.1"/>
    </source>
</evidence>
<dbReference type="RefSeq" id="WP_244822597.1">
    <property type="nucleotide sequence ID" value="NZ_CP112998.1"/>
</dbReference>
<dbReference type="AlphaFoldDB" id="A0A9E8N6R4"/>
<feature type="transmembrane region" description="Helical" evidence="6">
    <location>
        <begin position="331"/>
        <end position="353"/>
    </location>
</feature>
<dbReference type="PANTHER" id="PTHR30572">
    <property type="entry name" value="MEMBRANE COMPONENT OF TRANSPORTER-RELATED"/>
    <property type="match status" value="1"/>
</dbReference>
<dbReference type="InterPro" id="IPR025857">
    <property type="entry name" value="MacB_PCD"/>
</dbReference>
<dbReference type="Pfam" id="PF12704">
    <property type="entry name" value="MacB_PCD"/>
    <property type="match status" value="2"/>
</dbReference>
<feature type="transmembrane region" description="Helical" evidence="6">
    <location>
        <begin position="284"/>
        <end position="306"/>
    </location>
</feature>
<evidence type="ECO:0000256" key="4">
    <source>
        <dbReference type="ARBA" id="ARBA00022989"/>
    </source>
</evidence>
<keyword evidence="2" id="KW-1003">Cell membrane</keyword>
<dbReference type="EMBL" id="CP112998">
    <property type="protein sequence ID" value="WAC10835.1"/>
    <property type="molecule type" value="Genomic_DNA"/>
</dbReference>
<organism evidence="9 10">
    <name type="scientific">Dyadobacter pollutisoli</name>
    <dbReference type="NCBI Taxonomy" id="2910158"/>
    <lineage>
        <taxon>Bacteria</taxon>
        <taxon>Pseudomonadati</taxon>
        <taxon>Bacteroidota</taxon>
        <taxon>Cytophagia</taxon>
        <taxon>Cytophagales</taxon>
        <taxon>Spirosomataceae</taxon>
        <taxon>Dyadobacter</taxon>
    </lineage>
</organism>
<keyword evidence="10" id="KW-1185">Reference proteome</keyword>
<dbReference type="GO" id="GO:0022857">
    <property type="term" value="F:transmembrane transporter activity"/>
    <property type="evidence" value="ECO:0007669"/>
    <property type="project" value="TreeGrafter"/>
</dbReference>
<keyword evidence="3 6" id="KW-0812">Transmembrane</keyword>
<evidence type="ECO:0000256" key="1">
    <source>
        <dbReference type="ARBA" id="ARBA00004651"/>
    </source>
</evidence>
<dbReference type="KEGG" id="dpf:ON006_24205"/>
<feature type="domain" description="ABC3 transporter permease C-terminal" evidence="7">
    <location>
        <begin position="290"/>
        <end position="410"/>
    </location>
</feature>
<accession>A0A9E8N6R4</accession>
<feature type="transmembrane region" description="Helical" evidence="6">
    <location>
        <begin position="730"/>
        <end position="749"/>
    </location>
</feature>
<dbReference type="PANTHER" id="PTHR30572:SF18">
    <property type="entry name" value="ABC-TYPE MACROLIDE FAMILY EXPORT SYSTEM PERMEASE COMPONENT 2"/>
    <property type="match status" value="1"/>
</dbReference>
<reference evidence="9" key="1">
    <citation type="submission" date="2022-11" db="EMBL/GenBank/DDBJ databases">
        <title>Dyadobacter pollutisoli sp. nov., isolated from plastic dumped soil.</title>
        <authorList>
            <person name="Kim J.M."/>
            <person name="Kim K.R."/>
            <person name="Lee J.K."/>
            <person name="Hao L."/>
            <person name="Jeon C.O."/>
        </authorList>
    </citation>
    <scope>NUCLEOTIDE SEQUENCE</scope>
    <source>
        <strain evidence="9">U1</strain>
    </source>
</reference>
<gene>
    <name evidence="9" type="ORF">ON006_24205</name>
</gene>
<protein>
    <submittedName>
        <fullName evidence="9">ABC transporter permease</fullName>
    </submittedName>
</protein>
<comment type="subcellular location">
    <subcellularLocation>
        <location evidence="1">Cell membrane</location>
        <topology evidence="1">Multi-pass membrane protein</topology>
    </subcellularLocation>
</comment>
<feature type="domain" description="ABC3 transporter permease C-terminal" evidence="7">
    <location>
        <begin position="678"/>
        <end position="791"/>
    </location>
</feature>
<dbReference type="Proteomes" id="UP001164653">
    <property type="component" value="Chromosome"/>
</dbReference>
<proteinExistence type="predicted"/>
<name>A0A9E8N6R4_9BACT</name>
<dbReference type="InterPro" id="IPR050250">
    <property type="entry name" value="Macrolide_Exporter_MacB"/>
</dbReference>
<evidence type="ECO:0000256" key="3">
    <source>
        <dbReference type="ARBA" id="ARBA00022692"/>
    </source>
</evidence>
<feature type="transmembrane region" description="Helical" evidence="6">
    <location>
        <begin position="761"/>
        <end position="781"/>
    </location>
</feature>
<evidence type="ECO:0000256" key="5">
    <source>
        <dbReference type="ARBA" id="ARBA00023136"/>
    </source>
</evidence>
<keyword evidence="4 6" id="KW-1133">Transmembrane helix</keyword>
<dbReference type="InterPro" id="IPR003838">
    <property type="entry name" value="ABC3_permease_C"/>
</dbReference>
<evidence type="ECO:0000313" key="10">
    <source>
        <dbReference type="Proteomes" id="UP001164653"/>
    </source>
</evidence>
<evidence type="ECO:0000259" key="7">
    <source>
        <dbReference type="Pfam" id="PF02687"/>
    </source>
</evidence>
<feature type="transmembrane region" description="Helical" evidence="6">
    <location>
        <begin position="671"/>
        <end position="695"/>
    </location>
</feature>
<dbReference type="Pfam" id="PF02687">
    <property type="entry name" value="FtsX"/>
    <property type="match status" value="2"/>
</dbReference>
<feature type="domain" description="MacB-like periplasmic core" evidence="8">
    <location>
        <begin position="446"/>
        <end position="602"/>
    </location>
</feature>
<evidence type="ECO:0000256" key="6">
    <source>
        <dbReference type="SAM" id="Phobius"/>
    </source>
</evidence>
<keyword evidence="5 6" id="KW-0472">Membrane</keyword>